<dbReference type="GO" id="GO:0016020">
    <property type="term" value="C:membrane"/>
    <property type="evidence" value="ECO:0007669"/>
    <property type="project" value="UniProtKB-SubCell"/>
</dbReference>
<feature type="transmembrane region" description="Helical" evidence="5">
    <location>
        <begin position="42"/>
        <end position="60"/>
    </location>
</feature>
<feature type="transmembrane region" description="Helical" evidence="5">
    <location>
        <begin position="12"/>
        <end position="30"/>
    </location>
</feature>
<feature type="transmembrane region" description="Helical" evidence="5">
    <location>
        <begin position="211"/>
        <end position="230"/>
    </location>
</feature>
<feature type="transmembrane region" description="Helical" evidence="5">
    <location>
        <begin position="181"/>
        <end position="199"/>
    </location>
</feature>
<accession>A0A4Y3PWK7</accession>
<comment type="caution">
    <text evidence="7">The sequence shown here is derived from an EMBL/GenBank/DDBJ whole genome shotgun (WGS) entry which is preliminary data.</text>
</comment>
<dbReference type="Pfam" id="PF01794">
    <property type="entry name" value="Ferric_reduct"/>
    <property type="match status" value="1"/>
</dbReference>
<evidence type="ECO:0000259" key="6">
    <source>
        <dbReference type="Pfam" id="PF01794"/>
    </source>
</evidence>
<organism evidence="7 8">
    <name type="scientific">Brevibacillus parabrevis</name>
    <dbReference type="NCBI Taxonomy" id="54914"/>
    <lineage>
        <taxon>Bacteria</taxon>
        <taxon>Bacillati</taxon>
        <taxon>Bacillota</taxon>
        <taxon>Bacilli</taxon>
        <taxon>Bacillales</taxon>
        <taxon>Paenibacillaceae</taxon>
        <taxon>Brevibacillus</taxon>
    </lineage>
</organism>
<proteinExistence type="predicted"/>
<dbReference type="AlphaFoldDB" id="A0A4Y3PWK7"/>
<keyword evidence="4 5" id="KW-0472">Membrane</keyword>
<evidence type="ECO:0000256" key="3">
    <source>
        <dbReference type="ARBA" id="ARBA00022989"/>
    </source>
</evidence>
<protein>
    <recommendedName>
        <fullName evidence="6">Ferric oxidoreductase domain-containing protein</fullName>
    </recommendedName>
</protein>
<evidence type="ECO:0000256" key="5">
    <source>
        <dbReference type="SAM" id="Phobius"/>
    </source>
</evidence>
<comment type="subcellular location">
    <subcellularLocation>
        <location evidence="1">Membrane</location>
        <topology evidence="1">Multi-pass membrane protein</topology>
    </subcellularLocation>
</comment>
<dbReference type="EMBL" id="BJMH01000056">
    <property type="protein sequence ID" value="GEB35819.1"/>
    <property type="molecule type" value="Genomic_DNA"/>
</dbReference>
<keyword evidence="8" id="KW-1185">Reference proteome</keyword>
<evidence type="ECO:0000313" key="8">
    <source>
        <dbReference type="Proteomes" id="UP000316882"/>
    </source>
</evidence>
<evidence type="ECO:0000256" key="4">
    <source>
        <dbReference type="ARBA" id="ARBA00023136"/>
    </source>
</evidence>
<reference evidence="7 8" key="1">
    <citation type="submission" date="2019-06" db="EMBL/GenBank/DDBJ databases">
        <title>Whole genome shotgun sequence of Brevibacillus parabrevis NBRC 12334.</title>
        <authorList>
            <person name="Hosoyama A."/>
            <person name="Uohara A."/>
            <person name="Ohji S."/>
            <person name="Ichikawa N."/>
        </authorList>
    </citation>
    <scope>NUCLEOTIDE SEQUENCE [LARGE SCALE GENOMIC DNA]</scope>
    <source>
        <strain evidence="7 8">NBRC 12334</strain>
    </source>
</reference>
<evidence type="ECO:0000256" key="1">
    <source>
        <dbReference type="ARBA" id="ARBA00004141"/>
    </source>
</evidence>
<dbReference type="Proteomes" id="UP000316882">
    <property type="component" value="Unassembled WGS sequence"/>
</dbReference>
<feature type="transmembrane region" description="Helical" evidence="5">
    <location>
        <begin position="139"/>
        <end position="160"/>
    </location>
</feature>
<sequence length="235" mass="25979">MNKTNRVQLRLATHGAALCFVGIASAWMWPNFAAFPAMETCSMIAGYLSFVFIGLSLLIGPIKSWLPGRLTTACLSIRRDVGIWAGLTGLLHVALVLILFDGEPNLFIVTGNQADKASGWLGLFLLTPPDPGMWPLPNWSFSGVANYLGAIAFGLLLALMCTSSNRAEKWLGGSSWKRLHLSNPWLFLLVLFHSLIYVQSIKGEPHSFSDLLVFAAIIWLARSVSFMQTVRKRRR</sequence>
<gene>
    <name evidence="7" type="ORF">BPA01_53990</name>
</gene>
<keyword evidence="2 5" id="KW-0812">Transmembrane</keyword>
<feature type="domain" description="Ferric oxidoreductase" evidence="6">
    <location>
        <begin position="45"/>
        <end position="190"/>
    </location>
</feature>
<evidence type="ECO:0000313" key="7">
    <source>
        <dbReference type="EMBL" id="GEB35819.1"/>
    </source>
</evidence>
<dbReference type="InterPro" id="IPR013130">
    <property type="entry name" value="Fe3_Rdtase_TM_dom"/>
</dbReference>
<name>A0A4Y3PWK7_BREPA</name>
<feature type="transmembrane region" description="Helical" evidence="5">
    <location>
        <begin position="81"/>
        <end position="100"/>
    </location>
</feature>
<dbReference type="RefSeq" id="WP_122962672.1">
    <property type="nucleotide sequence ID" value="NZ_BJMH01000056.1"/>
</dbReference>
<keyword evidence="3 5" id="KW-1133">Transmembrane helix</keyword>
<evidence type="ECO:0000256" key="2">
    <source>
        <dbReference type="ARBA" id="ARBA00022692"/>
    </source>
</evidence>